<proteinExistence type="predicted"/>
<accession>A0A1A2YP70</accession>
<gene>
    <name evidence="3" type="ORF">A5708_04215</name>
</gene>
<organism evidence="3 4">
    <name type="scientific">Mycobacterium colombiense</name>
    <dbReference type="NCBI Taxonomy" id="339268"/>
    <lineage>
        <taxon>Bacteria</taxon>
        <taxon>Bacillati</taxon>
        <taxon>Actinomycetota</taxon>
        <taxon>Actinomycetes</taxon>
        <taxon>Mycobacteriales</taxon>
        <taxon>Mycobacteriaceae</taxon>
        <taxon>Mycobacterium</taxon>
        <taxon>Mycobacterium avium complex (MAC)</taxon>
    </lineage>
</organism>
<dbReference type="Proteomes" id="UP000091846">
    <property type="component" value="Unassembled WGS sequence"/>
</dbReference>
<reference evidence="3 4" key="1">
    <citation type="submission" date="2016-06" db="EMBL/GenBank/DDBJ databases">
        <authorList>
            <person name="Kjaerup R.B."/>
            <person name="Dalgaard T.S."/>
            <person name="Juul-Madsen H.R."/>
        </authorList>
    </citation>
    <scope>NUCLEOTIDE SEQUENCE [LARGE SCALE GENOMIC DNA]</scope>
    <source>
        <strain evidence="3 4">E1334</strain>
    </source>
</reference>
<evidence type="ECO:0000313" key="4">
    <source>
        <dbReference type="Proteomes" id="UP000091846"/>
    </source>
</evidence>
<comment type="caution">
    <text evidence="3">The sequence shown here is derived from an EMBL/GenBank/DDBJ whole genome shotgun (WGS) entry which is preliminary data.</text>
</comment>
<sequence>MTDASTTPTPSLQRRVTLVVLALLAVLLVVLGVTIDITMGVLAHRNLHDRLLAATSRADALSAAHTSPDLLAAELNGGGIRALVVTADGTAYGDRAISPELSGGEVEPPPFYPPPPPGEGFPTPPAPTPASPTPHP</sequence>
<evidence type="ECO:0000313" key="3">
    <source>
        <dbReference type="EMBL" id="OBI39052.1"/>
    </source>
</evidence>
<feature type="transmembrane region" description="Helical" evidence="2">
    <location>
        <begin position="20"/>
        <end position="42"/>
    </location>
</feature>
<keyword evidence="2" id="KW-0472">Membrane</keyword>
<dbReference type="AlphaFoldDB" id="A0A1A2YP70"/>
<evidence type="ECO:0000256" key="2">
    <source>
        <dbReference type="SAM" id="Phobius"/>
    </source>
</evidence>
<keyword evidence="2" id="KW-0812">Transmembrane</keyword>
<protein>
    <submittedName>
        <fullName evidence="3">Uncharacterized protein</fullName>
    </submittedName>
</protein>
<feature type="compositionally biased region" description="Pro residues" evidence="1">
    <location>
        <begin position="107"/>
        <end position="136"/>
    </location>
</feature>
<keyword evidence="2" id="KW-1133">Transmembrane helix</keyword>
<evidence type="ECO:0000256" key="1">
    <source>
        <dbReference type="SAM" id="MobiDB-lite"/>
    </source>
</evidence>
<feature type="region of interest" description="Disordered" evidence="1">
    <location>
        <begin position="94"/>
        <end position="136"/>
    </location>
</feature>
<dbReference type="EMBL" id="LZKI01000122">
    <property type="protein sequence ID" value="OBI39052.1"/>
    <property type="molecule type" value="Genomic_DNA"/>
</dbReference>
<name>A0A1A2YP70_9MYCO</name>